<evidence type="ECO:0000256" key="2">
    <source>
        <dbReference type="SAM" id="Phobius"/>
    </source>
</evidence>
<dbReference type="PANTHER" id="PTHR36073">
    <property type="match status" value="1"/>
</dbReference>
<keyword evidence="2" id="KW-1133">Transmembrane helix</keyword>
<gene>
    <name evidence="3" type="ORF">Adt_13581</name>
</gene>
<name>A0ABD1TX69_9LAMI</name>
<keyword evidence="4" id="KW-1185">Reference proteome</keyword>
<dbReference type="PANTHER" id="PTHR36073:SF1">
    <property type="entry name" value="OS01G0962100 PROTEIN"/>
    <property type="match status" value="1"/>
</dbReference>
<reference evidence="4" key="1">
    <citation type="submission" date="2024-07" db="EMBL/GenBank/DDBJ databases">
        <title>Two chromosome-level genome assemblies of Korean endemic species Abeliophyllum distichum and Forsythia ovata (Oleaceae).</title>
        <authorList>
            <person name="Jang H."/>
        </authorList>
    </citation>
    <scope>NUCLEOTIDE SEQUENCE [LARGE SCALE GENOMIC DNA]</scope>
</reference>
<comment type="caution">
    <text evidence="3">The sequence shown here is derived from an EMBL/GenBank/DDBJ whole genome shotgun (WGS) entry which is preliminary data.</text>
</comment>
<evidence type="ECO:0000313" key="3">
    <source>
        <dbReference type="EMBL" id="KAL2517334.1"/>
    </source>
</evidence>
<evidence type="ECO:0000313" key="4">
    <source>
        <dbReference type="Proteomes" id="UP001604336"/>
    </source>
</evidence>
<accession>A0ABD1TX69</accession>
<keyword evidence="2" id="KW-0472">Membrane</keyword>
<feature type="transmembrane region" description="Helical" evidence="2">
    <location>
        <begin position="253"/>
        <end position="275"/>
    </location>
</feature>
<feature type="transmembrane region" description="Helical" evidence="2">
    <location>
        <begin position="46"/>
        <end position="66"/>
    </location>
</feature>
<proteinExistence type="predicted"/>
<feature type="coiled-coil region" evidence="1">
    <location>
        <begin position="98"/>
        <end position="146"/>
    </location>
</feature>
<feature type="transmembrane region" description="Helical" evidence="2">
    <location>
        <begin position="228"/>
        <end position="247"/>
    </location>
</feature>
<keyword evidence="2" id="KW-0812">Transmembrane</keyword>
<dbReference type="EMBL" id="JBFOLK010000004">
    <property type="protein sequence ID" value="KAL2517334.1"/>
    <property type="molecule type" value="Genomic_DNA"/>
</dbReference>
<keyword evidence="1" id="KW-0175">Coiled coil</keyword>
<evidence type="ECO:0000256" key="1">
    <source>
        <dbReference type="SAM" id="Coils"/>
    </source>
</evidence>
<dbReference type="Proteomes" id="UP001604336">
    <property type="component" value="Unassembled WGS sequence"/>
</dbReference>
<protein>
    <submittedName>
        <fullName evidence="3">Uncharacterized protein</fullName>
    </submittedName>
</protein>
<feature type="transmembrane region" description="Helical" evidence="2">
    <location>
        <begin position="287"/>
        <end position="305"/>
    </location>
</feature>
<dbReference type="AlphaFoldDB" id="A0ABD1TX69"/>
<organism evidence="3 4">
    <name type="scientific">Abeliophyllum distichum</name>
    <dbReference type="NCBI Taxonomy" id="126358"/>
    <lineage>
        <taxon>Eukaryota</taxon>
        <taxon>Viridiplantae</taxon>
        <taxon>Streptophyta</taxon>
        <taxon>Embryophyta</taxon>
        <taxon>Tracheophyta</taxon>
        <taxon>Spermatophyta</taxon>
        <taxon>Magnoliopsida</taxon>
        <taxon>eudicotyledons</taxon>
        <taxon>Gunneridae</taxon>
        <taxon>Pentapetalae</taxon>
        <taxon>asterids</taxon>
        <taxon>lamiids</taxon>
        <taxon>Lamiales</taxon>
        <taxon>Oleaceae</taxon>
        <taxon>Forsythieae</taxon>
        <taxon>Abeliophyllum</taxon>
    </lineage>
</organism>
<sequence>MLFELICSIVGLATKPLSLVKQSCVFGVRSITIVIQTWIELLRAAIHLHTIIFWKLAIWTIAILSLPMRAFTALHRERLLELQLHGVRTELESVLWDREELEERLYKAIKQHKMLEMMLEELEGEHDEAIVRIQLLEGEVQELKEVQGKSLWSYRAKGDTGSGHDTKDTHKYGVLGYNRNTDQVMVHEEICEDETHDFVKEGSKSYGSHTVLQDLNTSDILARRREVALYRSLFSAILSLVVGMIIWEADDPCVPLVVALFTVVSMSLMSVVEFFATIDNKPASSAVALLSFNWFILGTLAYPTLPRVARLLAPLASSVVERMLVWLSLL</sequence>